<dbReference type="Proteomes" id="UP001141806">
    <property type="component" value="Unassembled WGS sequence"/>
</dbReference>
<gene>
    <name evidence="1" type="ORF">NE237_012829</name>
</gene>
<keyword evidence="2" id="KW-1185">Reference proteome</keyword>
<organism evidence="1 2">
    <name type="scientific">Protea cynaroides</name>
    <dbReference type="NCBI Taxonomy" id="273540"/>
    <lineage>
        <taxon>Eukaryota</taxon>
        <taxon>Viridiplantae</taxon>
        <taxon>Streptophyta</taxon>
        <taxon>Embryophyta</taxon>
        <taxon>Tracheophyta</taxon>
        <taxon>Spermatophyta</taxon>
        <taxon>Magnoliopsida</taxon>
        <taxon>Proteales</taxon>
        <taxon>Proteaceae</taxon>
        <taxon>Protea</taxon>
    </lineage>
</organism>
<dbReference type="EMBL" id="JAMYWD010000011">
    <property type="protein sequence ID" value="KAJ4956046.1"/>
    <property type="molecule type" value="Genomic_DNA"/>
</dbReference>
<evidence type="ECO:0000313" key="2">
    <source>
        <dbReference type="Proteomes" id="UP001141806"/>
    </source>
</evidence>
<dbReference type="AlphaFoldDB" id="A0A9Q0GXI2"/>
<name>A0A9Q0GXI2_9MAGN</name>
<sequence>MFVGSPKSAESKRLKLRIENSERQNHEPLKAVVSDCVKQWFLNQDVLSSTNLNNGRGSYVGTRVADGGRVLADARVMPGVVGAGRRSDLGFQQVKQAAKNPKVSFVAAQNVDDTGGLDVAGAGSLPFGGPESGA</sequence>
<accession>A0A9Q0GXI2</accession>
<evidence type="ECO:0000313" key="1">
    <source>
        <dbReference type="EMBL" id="KAJ4956046.1"/>
    </source>
</evidence>
<reference evidence="1" key="1">
    <citation type="journal article" date="2023" name="Plant J.">
        <title>The genome of the king protea, Protea cynaroides.</title>
        <authorList>
            <person name="Chang J."/>
            <person name="Duong T.A."/>
            <person name="Schoeman C."/>
            <person name="Ma X."/>
            <person name="Roodt D."/>
            <person name="Barker N."/>
            <person name="Li Z."/>
            <person name="Van de Peer Y."/>
            <person name="Mizrachi E."/>
        </authorList>
    </citation>
    <scope>NUCLEOTIDE SEQUENCE</scope>
    <source>
        <tissue evidence="1">Young leaves</tissue>
    </source>
</reference>
<proteinExistence type="predicted"/>
<dbReference type="OrthoDB" id="2384430at2759"/>
<comment type="caution">
    <text evidence="1">The sequence shown here is derived from an EMBL/GenBank/DDBJ whole genome shotgun (WGS) entry which is preliminary data.</text>
</comment>
<protein>
    <submittedName>
        <fullName evidence="1">Uncharacterized protein</fullName>
    </submittedName>
</protein>